<dbReference type="KEGG" id="csq:CSCA_1805"/>
<dbReference type="InterPro" id="IPR035944">
    <property type="entry name" value="YfbM-like_sf"/>
</dbReference>
<evidence type="ECO:0000313" key="2">
    <source>
        <dbReference type="Proteomes" id="UP000033115"/>
    </source>
</evidence>
<sequence>MSMIANYIMIDKSELDKMKNMDNDELFDYIEELSEDSNVYDMDKLWDGVHSLITGTCASDPIKGNKYSEAVIGVKCFIDAEDCDWIAYSEIEYVKEMVHLLKCIDYEKLHTKFKIEDFISNEIYPNIWSPALKDLKYKESLYNEIISEIKGLLEFYESAIGKEKNIVVSIY</sequence>
<protein>
    <recommendedName>
        <fullName evidence="3">DUF1877 domain-containing protein</fullName>
    </recommendedName>
</protein>
<name>A0A0E3JYJ6_CLOSL</name>
<dbReference type="RefSeq" id="WP_029161881.1">
    <property type="nucleotide sequence ID" value="NZ_CP009933.1"/>
</dbReference>
<dbReference type="AlphaFoldDB" id="A0A0E3JYJ6"/>
<dbReference type="HOGENOM" id="CLU_110577_2_0_9"/>
<accession>A0A0E3JYJ6</accession>
<dbReference type="Gene3D" id="3.40.1760.10">
    <property type="entry name" value="YfbM-like super family"/>
    <property type="match status" value="1"/>
</dbReference>
<organism evidence="1 2">
    <name type="scientific">Clostridium scatologenes</name>
    <dbReference type="NCBI Taxonomy" id="1548"/>
    <lineage>
        <taxon>Bacteria</taxon>
        <taxon>Bacillati</taxon>
        <taxon>Bacillota</taxon>
        <taxon>Clostridia</taxon>
        <taxon>Eubacteriales</taxon>
        <taxon>Clostridiaceae</taxon>
        <taxon>Clostridium</taxon>
    </lineage>
</organism>
<dbReference type="SUPFAM" id="SSF111069">
    <property type="entry name" value="Hypothetical protein yfbM"/>
    <property type="match status" value="1"/>
</dbReference>
<proteinExistence type="predicted"/>
<dbReference type="Proteomes" id="UP000033115">
    <property type="component" value="Chromosome"/>
</dbReference>
<evidence type="ECO:0008006" key="3">
    <source>
        <dbReference type="Google" id="ProtNLM"/>
    </source>
</evidence>
<dbReference type="Pfam" id="PF08974">
    <property type="entry name" value="DUF1877"/>
    <property type="match status" value="1"/>
</dbReference>
<gene>
    <name evidence="1" type="ORF">CSCA_1805</name>
</gene>
<dbReference type="InterPro" id="IPR015068">
    <property type="entry name" value="DUF1877"/>
</dbReference>
<evidence type="ECO:0000313" key="1">
    <source>
        <dbReference type="EMBL" id="AKA68930.1"/>
    </source>
</evidence>
<dbReference type="STRING" id="1548.CSCA_1805"/>
<dbReference type="EMBL" id="CP009933">
    <property type="protein sequence ID" value="AKA68930.1"/>
    <property type="molecule type" value="Genomic_DNA"/>
</dbReference>
<keyword evidence="2" id="KW-1185">Reference proteome</keyword>
<reference evidence="1 2" key="1">
    <citation type="journal article" date="2015" name="J. Biotechnol.">
        <title>Complete genome sequence of a malodorant-producing acetogen, Clostridium scatologenes ATCC 25775(T).</title>
        <authorList>
            <person name="Zhu Z."/>
            <person name="Guo T."/>
            <person name="Zheng H."/>
            <person name="Song T."/>
            <person name="Ouyang P."/>
            <person name="Xie J."/>
        </authorList>
    </citation>
    <scope>NUCLEOTIDE SEQUENCE [LARGE SCALE GENOMIC DNA]</scope>
    <source>
        <strain evidence="1 2">ATCC 25775</strain>
    </source>
</reference>